<comment type="caution">
    <text evidence="1">The sequence shown here is derived from an EMBL/GenBank/DDBJ whole genome shotgun (WGS) entry which is preliminary data.</text>
</comment>
<accession>A0A329UHZ1</accession>
<dbReference type="EMBL" id="PRLD01000001">
    <property type="protein sequence ID" value="RAW60736.1"/>
    <property type="molecule type" value="Genomic_DNA"/>
</dbReference>
<name>A0A329UHZ1_9FIRM</name>
<dbReference type="AlphaFoldDB" id="A0A329UHZ1"/>
<proteinExistence type="predicted"/>
<sequence>MTIPEDMMAFIEETARKAAREGAKEVVAEQARKAAGRCDRRLRNTKLLLKNYRMFKKHCTGAVYTDEAGEHDGQEEETALELLDMMLQRNNAITVESIRNSCRRTKIMIRHIDAMLGLYETYCAQSDNEALKRGLRIIKAMYIDETAKPVEQIAMQENVSARQVYRDHDAAVDKISMLMFGIDALEMS</sequence>
<protein>
    <submittedName>
        <fullName evidence="1">Uncharacterized protein</fullName>
    </submittedName>
</protein>
<dbReference type="Proteomes" id="UP000251281">
    <property type="component" value="Unassembled WGS sequence"/>
</dbReference>
<evidence type="ECO:0000313" key="2">
    <source>
        <dbReference type="Proteomes" id="UP000251281"/>
    </source>
</evidence>
<organism evidence="1 2">
    <name type="scientific">Faecalibacterium prausnitzii</name>
    <dbReference type="NCBI Taxonomy" id="853"/>
    <lineage>
        <taxon>Bacteria</taxon>
        <taxon>Bacillati</taxon>
        <taxon>Bacillota</taxon>
        <taxon>Clostridia</taxon>
        <taxon>Eubacteriales</taxon>
        <taxon>Oscillospiraceae</taxon>
        <taxon>Faecalibacterium</taxon>
    </lineage>
</organism>
<gene>
    <name evidence="1" type="ORF">C4N24_01120</name>
</gene>
<evidence type="ECO:0000313" key="1">
    <source>
        <dbReference type="EMBL" id="RAW60736.1"/>
    </source>
</evidence>
<reference evidence="1 2" key="1">
    <citation type="submission" date="2018-02" db="EMBL/GenBank/DDBJ databases">
        <title>Complete genome sequencing of Faecalibacterium prausnitzii strains isolated from the human gut.</title>
        <authorList>
            <person name="Fitzgerald B.C."/>
            <person name="Shkoporov A.N."/>
            <person name="Ross P.R."/>
            <person name="Hill C."/>
        </authorList>
    </citation>
    <scope>NUCLEOTIDE SEQUENCE [LARGE SCALE GENOMIC DNA]</scope>
    <source>
        <strain evidence="1 2">APC923/51-1</strain>
    </source>
</reference>
<dbReference type="RefSeq" id="WP_112089960.1">
    <property type="nucleotide sequence ID" value="NZ_JBBNHN010000001.1"/>
</dbReference>